<reference evidence="1 2" key="1">
    <citation type="submission" date="2018-05" db="EMBL/GenBank/DDBJ databases">
        <authorList>
            <consortium name="IHU Genomes"/>
        </authorList>
    </citation>
    <scope>NUCLEOTIDE SEQUENCE [LARGE SCALE GENOMIC DNA]</scope>
    <source>
        <strain evidence="1 2">P7335</strain>
    </source>
</reference>
<evidence type="ECO:0000313" key="1">
    <source>
        <dbReference type="EMBL" id="SRX81131.1"/>
    </source>
</evidence>
<dbReference type="EMBL" id="UEGS01000001">
    <property type="protein sequence ID" value="SRX81131.1"/>
    <property type="molecule type" value="Genomic_DNA"/>
</dbReference>
<proteinExistence type="predicted"/>
<dbReference type="Gene3D" id="2.60.120.10">
    <property type="entry name" value="Jelly Rolls"/>
    <property type="match status" value="1"/>
</dbReference>
<evidence type="ECO:0000313" key="2">
    <source>
        <dbReference type="Proteomes" id="UP000252008"/>
    </source>
</evidence>
<keyword evidence="2" id="KW-1185">Reference proteome</keyword>
<name>A0A375YJ52_MYCPF</name>
<dbReference type="PANTHER" id="PTHR37694:SF1">
    <property type="entry name" value="SLR8022 PROTEIN"/>
    <property type="match status" value="1"/>
</dbReference>
<dbReference type="PANTHER" id="PTHR37694">
    <property type="entry name" value="SLR8022 PROTEIN"/>
    <property type="match status" value="1"/>
</dbReference>
<dbReference type="SUPFAM" id="SSF51182">
    <property type="entry name" value="RmlC-like cupins"/>
    <property type="match status" value="1"/>
</dbReference>
<sequence length="114" mass="12120">MDAIQDAVSLRALGDEQLEAARTARAGRSAHTIYGGSERTLRQTVLALTEGNRLDDHKSPGEATLLVLRGKVQIGTATTTVGGSEGDYLVIPDEIHNLVALEDSVVLLSVVARR</sequence>
<dbReference type="Proteomes" id="UP000252008">
    <property type="component" value="Unassembled WGS sequence"/>
</dbReference>
<dbReference type="STRING" id="39692.BST38_01620"/>
<dbReference type="InterPro" id="IPR011051">
    <property type="entry name" value="RmlC_Cupin_sf"/>
</dbReference>
<accession>A0A375YJ52</accession>
<dbReference type="InterPro" id="IPR014710">
    <property type="entry name" value="RmlC-like_jellyroll"/>
</dbReference>
<dbReference type="AlphaFoldDB" id="A0A375YJ52"/>
<organism evidence="1 2">
    <name type="scientific">Mycolicibacterium parafortuitum</name>
    <name type="common">Mycobacterium parafortuitum</name>
    <dbReference type="NCBI Taxonomy" id="39692"/>
    <lineage>
        <taxon>Bacteria</taxon>
        <taxon>Bacillati</taxon>
        <taxon>Actinomycetota</taxon>
        <taxon>Actinomycetes</taxon>
        <taxon>Mycobacteriales</taxon>
        <taxon>Mycobacteriaceae</taxon>
        <taxon>Mycolicibacterium</taxon>
    </lineage>
</organism>
<protein>
    <submittedName>
        <fullName evidence="1">Cupin 2 domain-containing protein [Nocardioides sp. JS614]</fullName>
    </submittedName>
</protein>
<dbReference type="RefSeq" id="WP_083141680.1">
    <property type="nucleotide sequence ID" value="NZ_MVID01000001.1"/>
</dbReference>
<gene>
    <name evidence="1" type="ORF">MPP7335_02878</name>
</gene>